<organism evidence="1 2">
    <name type="scientific">Fructobacillus fructosus</name>
    <dbReference type="NCBI Taxonomy" id="1631"/>
    <lineage>
        <taxon>Bacteria</taxon>
        <taxon>Bacillati</taxon>
        <taxon>Bacillota</taxon>
        <taxon>Bacilli</taxon>
        <taxon>Lactobacillales</taxon>
        <taxon>Lactobacillaceae</taxon>
        <taxon>Fructobacillus</taxon>
    </lineage>
</organism>
<protein>
    <recommendedName>
        <fullName evidence="3">XkdX family protein</fullName>
    </recommendedName>
</protein>
<dbReference type="RefSeq" id="WP_338345830.1">
    <property type="nucleotide sequence ID" value="NZ_CAUZLR010000001.1"/>
</dbReference>
<dbReference type="Pfam" id="PF09693">
    <property type="entry name" value="Phage_XkdX"/>
    <property type="match status" value="1"/>
</dbReference>
<proteinExistence type="predicted"/>
<evidence type="ECO:0000313" key="1">
    <source>
        <dbReference type="EMBL" id="CAK1225840.1"/>
    </source>
</evidence>
<sequence>MFDILNDWYTMGALTAEDLVVWVKASVITQYDYQKITGKEYPA</sequence>
<dbReference type="Proteomes" id="UP001314261">
    <property type="component" value="Unassembled WGS sequence"/>
</dbReference>
<comment type="caution">
    <text evidence="1">The sequence shown here is derived from an EMBL/GenBank/DDBJ whole genome shotgun (WGS) entry which is preliminary data.</text>
</comment>
<keyword evidence="2" id="KW-1185">Reference proteome</keyword>
<dbReference type="InterPro" id="IPR010022">
    <property type="entry name" value="XkdX"/>
</dbReference>
<accession>A0ABM9MM00</accession>
<name>A0ABM9MM00_9LACO</name>
<evidence type="ECO:0008006" key="3">
    <source>
        <dbReference type="Google" id="ProtNLM"/>
    </source>
</evidence>
<evidence type="ECO:0000313" key="2">
    <source>
        <dbReference type="Proteomes" id="UP001314261"/>
    </source>
</evidence>
<gene>
    <name evidence="1" type="ORF">R54839_PPFHFPJH_00188</name>
</gene>
<dbReference type="EMBL" id="CAUZLR010000001">
    <property type="protein sequence ID" value="CAK1225840.1"/>
    <property type="molecule type" value="Genomic_DNA"/>
</dbReference>
<reference evidence="1 2" key="1">
    <citation type="submission" date="2023-10" db="EMBL/GenBank/DDBJ databases">
        <authorList>
            <person name="Botero Cardona J."/>
        </authorList>
    </citation>
    <scope>NUCLEOTIDE SEQUENCE [LARGE SCALE GENOMIC DNA]</scope>
    <source>
        <strain evidence="1 2">R-54839</strain>
    </source>
</reference>